<dbReference type="Pfam" id="PF21534">
    <property type="entry name" value="Rost"/>
    <property type="match status" value="1"/>
</dbReference>
<evidence type="ECO:0000256" key="1">
    <source>
        <dbReference type="SAM" id="Phobius"/>
    </source>
</evidence>
<dbReference type="PANTHER" id="PTHR12242:SF1">
    <property type="entry name" value="MYND-TYPE DOMAIN-CONTAINING PROTEIN"/>
    <property type="match status" value="1"/>
</dbReference>
<dbReference type="GO" id="GO:0016020">
    <property type="term" value="C:membrane"/>
    <property type="evidence" value="ECO:0007669"/>
    <property type="project" value="TreeGrafter"/>
</dbReference>
<name>A0A5K3FH47_MESCO</name>
<dbReference type="WBParaSite" id="MCU_008343-RA">
    <property type="protein sequence ID" value="MCU_008343-RA"/>
    <property type="gene ID" value="MCU_008343"/>
</dbReference>
<feature type="transmembrane region" description="Helical" evidence="1">
    <location>
        <begin position="223"/>
        <end position="242"/>
    </location>
</feature>
<keyword evidence="1" id="KW-0472">Membrane</keyword>
<feature type="transmembrane region" description="Helical" evidence="1">
    <location>
        <begin position="262"/>
        <end position="287"/>
    </location>
</feature>
<dbReference type="InterPro" id="IPR049352">
    <property type="entry name" value="Rost"/>
</dbReference>
<organism evidence="2">
    <name type="scientific">Mesocestoides corti</name>
    <name type="common">Flatworm</name>
    <dbReference type="NCBI Taxonomy" id="53468"/>
    <lineage>
        <taxon>Eukaryota</taxon>
        <taxon>Metazoa</taxon>
        <taxon>Spiralia</taxon>
        <taxon>Lophotrochozoa</taxon>
        <taxon>Platyhelminthes</taxon>
        <taxon>Cestoda</taxon>
        <taxon>Eucestoda</taxon>
        <taxon>Cyclophyllidea</taxon>
        <taxon>Mesocestoididae</taxon>
        <taxon>Mesocestoides</taxon>
    </lineage>
</organism>
<accession>A0A5K3FH47</accession>
<reference evidence="2" key="1">
    <citation type="submission" date="2019-11" db="UniProtKB">
        <authorList>
            <consortium name="WormBaseParasite"/>
        </authorList>
    </citation>
    <scope>IDENTIFICATION</scope>
</reference>
<feature type="transmembrane region" description="Helical" evidence="1">
    <location>
        <begin position="160"/>
        <end position="181"/>
    </location>
</feature>
<sequence>ANLVSATTLSRLQVDSQGNLCAVLFESFVEWRMVQGQRPSTGPCCALLGRSLRDEFQWKSFGLSHPEPFQLSLPQWKWMDGAVYISYRFVVATALVTWLVCEIPFEIHHFGEKPKHLWFTYATEWAFFIYTLTSVAFAVFSIYCRINQGQTDHVVGYKPLWFFFEIATNSILTTSGIYWIAFWDRDYAYFFTLTSKLKHSIPAAFAIIDMFINNVPVRILHCVYPLCLGVVYGLFTFVYWLCGGSGLTGNGVIYPVINWNKPAYAVAACVLALLFCIIIQLGLYALYFTRTYLSYLAGGRGVLTFRELCSPANDEDQLVAEGEATLLEDDAQNTAKTYSSLG</sequence>
<feature type="transmembrane region" description="Helical" evidence="1">
    <location>
        <begin position="85"/>
        <end position="105"/>
    </location>
</feature>
<dbReference type="AlphaFoldDB" id="A0A5K3FH47"/>
<keyword evidence="1" id="KW-0812">Transmembrane</keyword>
<protein>
    <submittedName>
        <fullName evidence="2">Protein rolling stone</fullName>
    </submittedName>
</protein>
<dbReference type="PANTHER" id="PTHR12242">
    <property type="entry name" value="OS02G0130600 PROTEIN-RELATED"/>
    <property type="match status" value="1"/>
</dbReference>
<feature type="transmembrane region" description="Helical" evidence="1">
    <location>
        <begin position="125"/>
        <end position="144"/>
    </location>
</feature>
<evidence type="ECO:0000313" key="2">
    <source>
        <dbReference type="WBParaSite" id="MCU_008343-RA"/>
    </source>
</evidence>
<proteinExistence type="predicted"/>
<keyword evidence="1" id="KW-1133">Transmembrane helix</keyword>